<evidence type="ECO:0000313" key="3">
    <source>
        <dbReference type="EMBL" id="MBC5844322.1"/>
    </source>
</evidence>
<evidence type="ECO:0000259" key="2">
    <source>
        <dbReference type="Pfam" id="PF02517"/>
    </source>
</evidence>
<dbReference type="EMBL" id="JACRUL010000014">
    <property type="protein sequence ID" value="MBC5844322.1"/>
    <property type="molecule type" value="Genomic_DNA"/>
</dbReference>
<feature type="domain" description="CAAX prenyl protease 2/Lysostaphin resistance protein A-like" evidence="2">
    <location>
        <begin position="53"/>
        <end position="146"/>
    </location>
</feature>
<dbReference type="InterPro" id="IPR003675">
    <property type="entry name" value="Rce1/LyrA-like_dom"/>
</dbReference>
<keyword evidence="3" id="KW-0482">Metalloprotease</keyword>
<feature type="transmembrane region" description="Helical" evidence="1">
    <location>
        <begin position="132"/>
        <end position="149"/>
    </location>
</feature>
<evidence type="ECO:0000313" key="4">
    <source>
        <dbReference type="Proteomes" id="UP000641454"/>
    </source>
</evidence>
<organism evidence="3 4">
    <name type="scientific">Flavobacterium muglaense</name>
    <dbReference type="NCBI Taxonomy" id="2764716"/>
    <lineage>
        <taxon>Bacteria</taxon>
        <taxon>Pseudomonadati</taxon>
        <taxon>Bacteroidota</taxon>
        <taxon>Flavobacteriia</taxon>
        <taxon>Flavobacteriales</taxon>
        <taxon>Flavobacteriaceae</taxon>
        <taxon>Flavobacterium</taxon>
    </lineage>
</organism>
<comment type="caution">
    <text evidence="3">The sequence shown here is derived from an EMBL/GenBank/DDBJ whole genome shotgun (WGS) entry which is preliminary data.</text>
</comment>
<name>A0A923MZK5_9FLAO</name>
<keyword evidence="1" id="KW-0472">Membrane</keyword>
<dbReference type="GO" id="GO:0008237">
    <property type="term" value="F:metallopeptidase activity"/>
    <property type="evidence" value="ECO:0007669"/>
    <property type="project" value="UniProtKB-KW"/>
</dbReference>
<feature type="transmembrane region" description="Helical" evidence="1">
    <location>
        <begin position="56"/>
        <end position="75"/>
    </location>
</feature>
<keyword evidence="4" id="KW-1185">Reference proteome</keyword>
<keyword evidence="1" id="KW-1133">Transmembrane helix</keyword>
<reference evidence="3 4" key="1">
    <citation type="submission" date="2020-08" db="EMBL/GenBank/DDBJ databases">
        <title>Description of novel Flavobacterium F-392 isolate.</title>
        <authorList>
            <person name="Saticioglu I.B."/>
            <person name="Duman M."/>
            <person name="Altun S."/>
        </authorList>
    </citation>
    <scope>NUCLEOTIDE SEQUENCE [LARGE SCALE GENOMIC DNA]</scope>
    <source>
        <strain evidence="3 4">F-392</strain>
    </source>
</reference>
<dbReference type="RefSeq" id="WP_187017992.1">
    <property type="nucleotide sequence ID" value="NZ_JACRUK010000015.1"/>
</dbReference>
<feature type="transmembrane region" description="Helical" evidence="1">
    <location>
        <begin position="14"/>
        <end position="35"/>
    </location>
</feature>
<dbReference type="Pfam" id="PF02517">
    <property type="entry name" value="Rce1-like"/>
    <property type="match status" value="1"/>
</dbReference>
<evidence type="ECO:0000256" key="1">
    <source>
        <dbReference type="SAM" id="Phobius"/>
    </source>
</evidence>
<keyword evidence="3" id="KW-0378">Hydrolase</keyword>
<protein>
    <submittedName>
        <fullName evidence="3">CPBP family intramembrane metalloprotease</fullName>
    </submittedName>
</protein>
<dbReference type="AlphaFoldDB" id="A0A923MZK5"/>
<proteinExistence type="predicted"/>
<accession>A0A923MZK5</accession>
<dbReference type="GO" id="GO:0080120">
    <property type="term" value="P:CAAX-box protein maturation"/>
    <property type="evidence" value="ECO:0007669"/>
    <property type="project" value="UniProtKB-ARBA"/>
</dbReference>
<keyword evidence="1" id="KW-0812">Transmembrane</keyword>
<sequence length="152" mass="18107">MNQLETYLSTKKDYQIFFISLIFLLLVILCLSILLESLDIEMLNDVMVKKNNWQKFFSGVFVGPLLETFIFQYLLEKILIFTSKNSYQITVLSAILFGLTHNYQSFYIFYSFTLGFYFTYLYLILLKLKRKAFLTIFLLHSIHNLLVFLQQL</sequence>
<feature type="transmembrane region" description="Helical" evidence="1">
    <location>
        <begin position="106"/>
        <end position="125"/>
    </location>
</feature>
<keyword evidence="3" id="KW-0645">Protease</keyword>
<dbReference type="GO" id="GO:0004175">
    <property type="term" value="F:endopeptidase activity"/>
    <property type="evidence" value="ECO:0007669"/>
    <property type="project" value="UniProtKB-ARBA"/>
</dbReference>
<dbReference type="Proteomes" id="UP000641454">
    <property type="component" value="Unassembled WGS sequence"/>
</dbReference>
<gene>
    <name evidence="3" type="ORF">H8R25_07720</name>
</gene>